<dbReference type="AlphaFoldDB" id="A0A6P8D6F8"/>
<gene>
    <name evidence="3" type="primary">LOC116204220</name>
</gene>
<reference evidence="2" key="1">
    <citation type="journal article" date="2020" name="Plant Biotechnol. J.">
        <title>The pomegranate (Punica granatum L.) draft genome dissects genetic divergence between soft- and hard-seeded cultivars.</title>
        <authorList>
            <person name="Luo X."/>
            <person name="Li H."/>
            <person name="Wu Z."/>
            <person name="Yao W."/>
            <person name="Zhao P."/>
            <person name="Cao D."/>
            <person name="Yu H."/>
            <person name="Li K."/>
            <person name="Poudel K."/>
            <person name="Zhao D."/>
            <person name="Zhang F."/>
            <person name="Xia X."/>
            <person name="Chen L."/>
            <person name="Wang Q."/>
            <person name="Jing D."/>
            <person name="Cao S."/>
        </authorList>
    </citation>
    <scope>NUCLEOTIDE SEQUENCE [LARGE SCALE GENOMIC DNA]</scope>
    <source>
        <strain evidence="2">cv. Tunisia</strain>
    </source>
</reference>
<sequence>METSDSSVSRGGVVEVKNDEDIDKFTTAGVLDMLGNTYKTKPTACFYQNPIFSDLDVGLEPLASDDDARLLFNILVEVNGPCKQVHLYFEHNVVDVPEEISLDEEEDDDQRKKDDQGQEDDQEEECDQEKEGDQEDDTIEDSSYKLGPGDNNSEEFDDGRVDSGGGEGV</sequence>
<feature type="region of interest" description="Disordered" evidence="1">
    <location>
        <begin position="98"/>
        <end position="169"/>
    </location>
</feature>
<feature type="compositionally biased region" description="Acidic residues" evidence="1">
    <location>
        <begin position="117"/>
        <end position="140"/>
    </location>
</feature>
<protein>
    <submittedName>
        <fullName evidence="3">Histone chaperone ASF1-like</fullName>
    </submittedName>
</protein>
<name>A0A6P8D6F8_PUNGR</name>
<proteinExistence type="predicted"/>
<reference evidence="3" key="2">
    <citation type="submission" date="2025-08" db="UniProtKB">
        <authorList>
            <consortium name="RefSeq"/>
        </authorList>
    </citation>
    <scope>IDENTIFICATION</scope>
    <source>
        <tissue evidence="3">Leaf</tissue>
    </source>
</reference>
<keyword evidence="2" id="KW-1185">Reference proteome</keyword>
<dbReference type="Proteomes" id="UP000515151">
    <property type="component" value="Chromosome 1"/>
</dbReference>
<dbReference type="GeneID" id="116204220"/>
<evidence type="ECO:0000256" key="1">
    <source>
        <dbReference type="SAM" id="MobiDB-lite"/>
    </source>
</evidence>
<accession>A0A6P8D6F8</accession>
<feature type="compositionally biased region" description="Acidic residues" evidence="1">
    <location>
        <begin position="98"/>
        <end position="108"/>
    </location>
</feature>
<evidence type="ECO:0000313" key="3">
    <source>
        <dbReference type="RefSeq" id="XP_031392165.1"/>
    </source>
</evidence>
<evidence type="ECO:0000313" key="2">
    <source>
        <dbReference type="Proteomes" id="UP000515151"/>
    </source>
</evidence>
<organism evidence="2 3">
    <name type="scientific">Punica granatum</name>
    <name type="common">Pomegranate</name>
    <dbReference type="NCBI Taxonomy" id="22663"/>
    <lineage>
        <taxon>Eukaryota</taxon>
        <taxon>Viridiplantae</taxon>
        <taxon>Streptophyta</taxon>
        <taxon>Embryophyta</taxon>
        <taxon>Tracheophyta</taxon>
        <taxon>Spermatophyta</taxon>
        <taxon>Magnoliopsida</taxon>
        <taxon>eudicotyledons</taxon>
        <taxon>Gunneridae</taxon>
        <taxon>Pentapetalae</taxon>
        <taxon>rosids</taxon>
        <taxon>malvids</taxon>
        <taxon>Myrtales</taxon>
        <taxon>Lythraceae</taxon>
        <taxon>Punica</taxon>
    </lineage>
</organism>
<dbReference type="RefSeq" id="XP_031392165.1">
    <property type="nucleotide sequence ID" value="XM_031536305.1"/>
</dbReference>